<name>A0A061SPD0_9RHOB</name>
<gene>
    <name evidence="2" type="ORF">PM02_19045</name>
</gene>
<keyword evidence="3" id="KW-1185">Reference proteome</keyword>
<proteinExistence type="predicted"/>
<reference evidence="2 3" key="1">
    <citation type="journal article" date="2014" name="Genome Announc.">
        <title>Draft Genome Sequences of Two Isolates of the Roseobacter Group, Sulfitobacter sp. Strains 3SOLIMAR09 and 1FIGIMAR09, from Harbors of Mallorca Island (Mediterranean Sea).</title>
        <authorList>
            <person name="Mas-Llado M."/>
            <person name="Pina-Villalonga J.M."/>
            <person name="Brunet-Galmes I."/>
            <person name="Nogales B."/>
            <person name="Bosch R."/>
        </authorList>
    </citation>
    <scope>NUCLEOTIDE SEQUENCE [LARGE SCALE GENOMIC DNA]</scope>
    <source>
        <strain evidence="2 3">1FIGIMAR09</strain>
    </source>
</reference>
<comment type="caution">
    <text evidence="2">The sequence shown here is derived from an EMBL/GenBank/DDBJ whole genome shotgun (WGS) entry which is preliminary data.</text>
</comment>
<dbReference type="Proteomes" id="UP000027337">
    <property type="component" value="Unassembled WGS sequence"/>
</dbReference>
<organism evidence="2 3">
    <name type="scientific">Sulfitobacter mediterraneus</name>
    <dbReference type="NCBI Taxonomy" id="83219"/>
    <lineage>
        <taxon>Bacteria</taxon>
        <taxon>Pseudomonadati</taxon>
        <taxon>Pseudomonadota</taxon>
        <taxon>Alphaproteobacteria</taxon>
        <taxon>Rhodobacterales</taxon>
        <taxon>Roseobacteraceae</taxon>
        <taxon>Sulfitobacter</taxon>
    </lineage>
</organism>
<evidence type="ECO:0000313" key="2">
    <source>
        <dbReference type="EMBL" id="KAJ01513.1"/>
    </source>
</evidence>
<dbReference type="RefSeq" id="WP_037911574.1">
    <property type="nucleotide sequence ID" value="NZ_JEMU01000027.1"/>
</dbReference>
<evidence type="ECO:0000256" key="1">
    <source>
        <dbReference type="SAM" id="MobiDB-lite"/>
    </source>
</evidence>
<accession>A0A061SPD0</accession>
<sequence length="239" mass="26848">MSTFRGYLLITNGPRHLRPIEGHPAAQHQLFVLKTRAAEFDAKLAIVTYDYARKIRSFDDLPNLFEVLDQAKQVPSNQPNPHHIFIDDYARLFRVTAPEFRSALWNALLEHAAFITDLRQGKPLDEVSEDTTVLIRAGLLPQQKARATHKSRSKQDREAQTAAARRVSAASRSLTAARSAQALRQAYDSYLEGNQGANFRGFIEGDAALGLRNSRGAHWTYRSGLRAIKSLNANARKDR</sequence>
<evidence type="ECO:0000313" key="3">
    <source>
        <dbReference type="Proteomes" id="UP000027337"/>
    </source>
</evidence>
<dbReference type="EMBL" id="JEMU01000027">
    <property type="protein sequence ID" value="KAJ01513.1"/>
    <property type="molecule type" value="Genomic_DNA"/>
</dbReference>
<protein>
    <submittedName>
        <fullName evidence="2">Uncharacterized protein</fullName>
    </submittedName>
</protein>
<feature type="region of interest" description="Disordered" evidence="1">
    <location>
        <begin position="144"/>
        <end position="167"/>
    </location>
</feature>
<dbReference type="AlphaFoldDB" id="A0A061SPD0"/>